<keyword evidence="6 7" id="KW-0472">Membrane</keyword>
<dbReference type="SUPFAM" id="SSF50331">
    <property type="entry name" value="MOP-like"/>
    <property type="match status" value="1"/>
</dbReference>
<dbReference type="InterPro" id="IPR005893">
    <property type="entry name" value="PotA-like"/>
</dbReference>
<comment type="similarity">
    <text evidence="7">Belongs to the ABC transporter superfamily. Spermidine/putrescine importer (TC 3.A.1.11.1) family.</text>
</comment>
<protein>
    <recommendedName>
        <fullName evidence="7">Spermidine/putrescine import ATP-binding protein PotA</fullName>
        <ecNumber evidence="7">7.6.2.11</ecNumber>
    </recommendedName>
</protein>
<dbReference type="PANTHER" id="PTHR42781:SF4">
    <property type="entry name" value="SPERMIDINE_PUTRESCINE IMPORT ATP-BINDING PROTEIN POTA"/>
    <property type="match status" value="1"/>
</dbReference>
<evidence type="ECO:0000256" key="3">
    <source>
        <dbReference type="ARBA" id="ARBA00022741"/>
    </source>
</evidence>
<dbReference type="EMBL" id="BAAAQQ010000011">
    <property type="protein sequence ID" value="GAA2124349.1"/>
    <property type="molecule type" value="Genomic_DNA"/>
</dbReference>
<dbReference type="InterPro" id="IPR003439">
    <property type="entry name" value="ABC_transporter-like_ATP-bd"/>
</dbReference>
<dbReference type="NCBIfam" id="TIGR01187">
    <property type="entry name" value="potA"/>
    <property type="match status" value="1"/>
</dbReference>
<keyword evidence="4 7" id="KW-0067">ATP-binding</keyword>
<evidence type="ECO:0000256" key="7">
    <source>
        <dbReference type="RuleBase" id="RU364083"/>
    </source>
</evidence>
<dbReference type="InterPro" id="IPR050093">
    <property type="entry name" value="ABC_SmlMolc_Importer"/>
</dbReference>
<name>A0ABN2YA74_9ACTN</name>
<proteinExistence type="inferred from homology"/>
<dbReference type="InterPro" id="IPR003593">
    <property type="entry name" value="AAA+_ATPase"/>
</dbReference>
<dbReference type="SMART" id="SM00382">
    <property type="entry name" value="AAA"/>
    <property type="match status" value="1"/>
</dbReference>
<keyword evidence="5 7" id="KW-1278">Translocase</keyword>
<dbReference type="GO" id="GO:0005524">
    <property type="term" value="F:ATP binding"/>
    <property type="evidence" value="ECO:0007669"/>
    <property type="project" value="UniProtKB-KW"/>
</dbReference>
<gene>
    <name evidence="7" type="primary">potA</name>
    <name evidence="9" type="ORF">GCM10009843_20980</name>
</gene>
<evidence type="ECO:0000256" key="5">
    <source>
        <dbReference type="ARBA" id="ARBA00022967"/>
    </source>
</evidence>
<evidence type="ECO:0000256" key="6">
    <source>
        <dbReference type="ARBA" id="ARBA00023136"/>
    </source>
</evidence>
<dbReference type="InterPro" id="IPR013611">
    <property type="entry name" value="Transp-assoc_OB_typ2"/>
</dbReference>
<evidence type="ECO:0000256" key="2">
    <source>
        <dbReference type="ARBA" id="ARBA00022475"/>
    </source>
</evidence>
<dbReference type="Gene3D" id="2.40.50.100">
    <property type="match status" value="1"/>
</dbReference>
<keyword evidence="3 7" id="KW-0547">Nucleotide-binding</keyword>
<dbReference type="InterPro" id="IPR008995">
    <property type="entry name" value="Mo/tungstate-bd_C_term_dom"/>
</dbReference>
<comment type="function">
    <text evidence="7">Part of the ABC transporter complex PotABCD involved in spermidine/putrescine import. Responsible for energy coupling to the transport system.</text>
</comment>
<evidence type="ECO:0000256" key="1">
    <source>
        <dbReference type="ARBA" id="ARBA00022448"/>
    </source>
</evidence>
<keyword evidence="2 7" id="KW-1003">Cell membrane</keyword>
<dbReference type="Gene3D" id="3.40.50.300">
    <property type="entry name" value="P-loop containing nucleotide triphosphate hydrolases"/>
    <property type="match status" value="1"/>
</dbReference>
<dbReference type="Pfam" id="PF00005">
    <property type="entry name" value="ABC_tran"/>
    <property type="match status" value="1"/>
</dbReference>
<keyword evidence="10" id="KW-1185">Reference proteome</keyword>
<evidence type="ECO:0000313" key="10">
    <source>
        <dbReference type="Proteomes" id="UP001500575"/>
    </source>
</evidence>
<evidence type="ECO:0000313" key="9">
    <source>
        <dbReference type="EMBL" id="GAA2124349.1"/>
    </source>
</evidence>
<accession>A0ABN2YA74</accession>
<dbReference type="PROSITE" id="PS50893">
    <property type="entry name" value="ABC_TRANSPORTER_2"/>
    <property type="match status" value="1"/>
</dbReference>
<dbReference type="SUPFAM" id="SSF52540">
    <property type="entry name" value="P-loop containing nucleoside triphosphate hydrolases"/>
    <property type="match status" value="1"/>
</dbReference>
<comment type="catalytic activity">
    <reaction evidence="7">
        <text>ATP + H2O + polyamine-[polyamine-binding protein]Side 1 = ADP + phosphate + polyamineSide 2 + [polyamine-binding protein]Side 1.</text>
        <dbReference type="EC" id="7.6.2.11"/>
    </reaction>
</comment>
<evidence type="ECO:0000256" key="4">
    <source>
        <dbReference type="ARBA" id="ARBA00022840"/>
    </source>
</evidence>
<dbReference type="PANTHER" id="PTHR42781">
    <property type="entry name" value="SPERMIDINE/PUTRESCINE IMPORT ATP-BINDING PROTEIN POTA"/>
    <property type="match status" value="1"/>
</dbReference>
<comment type="caution">
    <text evidence="9">The sequence shown here is derived from an EMBL/GenBank/DDBJ whole genome shotgun (WGS) entry which is preliminary data.</text>
</comment>
<dbReference type="RefSeq" id="WP_344303656.1">
    <property type="nucleotide sequence ID" value="NZ_BAAAQQ010000011.1"/>
</dbReference>
<organism evidence="9 10">
    <name type="scientific">Nocardioides bigeumensis</name>
    <dbReference type="NCBI Taxonomy" id="433657"/>
    <lineage>
        <taxon>Bacteria</taxon>
        <taxon>Bacillati</taxon>
        <taxon>Actinomycetota</taxon>
        <taxon>Actinomycetes</taxon>
        <taxon>Propionibacteriales</taxon>
        <taxon>Nocardioidaceae</taxon>
        <taxon>Nocardioides</taxon>
    </lineage>
</organism>
<dbReference type="Pfam" id="PF08402">
    <property type="entry name" value="TOBE_2"/>
    <property type="match status" value="1"/>
</dbReference>
<comment type="subunit">
    <text evidence="7">The complex is composed of two ATP-binding proteins (PotA), two transmembrane proteins (PotB and PotC) and a solute-binding protein (PotD).</text>
</comment>
<feature type="domain" description="ABC transporter" evidence="8">
    <location>
        <begin position="9"/>
        <end position="239"/>
    </location>
</feature>
<keyword evidence="1 7" id="KW-0813">Transport</keyword>
<evidence type="ECO:0000259" key="8">
    <source>
        <dbReference type="PROSITE" id="PS50893"/>
    </source>
</evidence>
<dbReference type="InterPro" id="IPR027417">
    <property type="entry name" value="P-loop_NTPase"/>
</dbReference>
<dbReference type="PROSITE" id="PS00211">
    <property type="entry name" value="ABC_TRANSPORTER_1"/>
    <property type="match status" value="1"/>
</dbReference>
<reference evidence="9 10" key="1">
    <citation type="journal article" date="2019" name="Int. J. Syst. Evol. Microbiol.">
        <title>The Global Catalogue of Microorganisms (GCM) 10K type strain sequencing project: providing services to taxonomists for standard genome sequencing and annotation.</title>
        <authorList>
            <consortium name="The Broad Institute Genomics Platform"/>
            <consortium name="The Broad Institute Genome Sequencing Center for Infectious Disease"/>
            <person name="Wu L."/>
            <person name="Ma J."/>
        </authorList>
    </citation>
    <scope>NUCLEOTIDE SEQUENCE [LARGE SCALE GENOMIC DNA]</scope>
    <source>
        <strain evidence="9 10">JCM 16021</strain>
    </source>
</reference>
<dbReference type="Proteomes" id="UP001500575">
    <property type="component" value="Unassembled WGS sequence"/>
</dbReference>
<dbReference type="InterPro" id="IPR017871">
    <property type="entry name" value="ABC_transporter-like_CS"/>
</dbReference>
<dbReference type="EC" id="7.6.2.11" evidence="7"/>
<sequence>MVTAPGGTLSLVSLTKSFGDVVAVDGIDLELPAGEFCSLLGASGCGKTTTLRMIAGFERPTSGQILLDGRDMAPDPPHVRPVNTVFQSYALFPLMTVFDNVAFGLRYQKADKDQIRRRVGEALELARITELAKRRPAQLSGGQQQRVALARALVLNPRVLLLDEPLGALDAQLRKHLQLQLRQLQRELGITFVYVTHDQEEALTMSDRIAVIAGGKVEQVGPPEEIYARPATAYVAGFLGSANIFEADVSDVSGSTATCTSLGSTIMAEAGDDCPRGEAAIVIRPERIAIDAETANSPGGHNRVTGTVRDVVYLGASTQVRVEVGERGREQILLVQIANQAGPRSFTASRGERVACWFSPAAVQVLRRSEAGVPETEDEVELAL</sequence>